<dbReference type="Pfam" id="PF10094">
    <property type="entry name" value="DUF2332"/>
    <property type="match status" value="1"/>
</dbReference>
<reference evidence="1 2" key="1">
    <citation type="submission" date="2019-10" db="EMBL/GenBank/DDBJ databases">
        <title>Nocardia macrotermitis sp. nov. and Nocardia aurantia sp. nov., isolated from the gut of fungus growing-termite Macrotermes natalensis.</title>
        <authorList>
            <person name="Benndorf R."/>
            <person name="Schwitalla J."/>
            <person name="Martin K."/>
            <person name="De Beer W."/>
            <person name="Kaster A.-K."/>
            <person name="Vollmers J."/>
            <person name="Poulsen M."/>
            <person name="Beemelmanns C."/>
        </authorList>
    </citation>
    <scope>NUCLEOTIDE SEQUENCE [LARGE SCALE GENOMIC DNA]</scope>
    <source>
        <strain evidence="1 2">RB56</strain>
    </source>
</reference>
<gene>
    <name evidence="1" type="ORF">NRB56_27210</name>
</gene>
<accession>A0A7K0DN30</accession>
<evidence type="ECO:0008006" key="3">
    <source>
        <dbReference type="Google" id="ProtNLM"/>
    </source>
</evidence>
<proteinExistence type="predicted"/>
<organism evidence="1 2">
    <name type="scientific">Nocardia aurantia</name>
    <dbReference type="NCBI Taxonomy" id="2585199"/>
    <lineage>
        <taxon>Bacteria</taxon>
        <taxon>Bacillati</taxon>
        <taxon>Actinomycetota</taxon>
        <taxon>Actinomycetes</taxon>
        <taxon>Mycobacteriales</taxon>
        <taxon>Nocardiaceae</taxon>
        <taxon>Nocardia</taxon>
    </lineage>
</organism>
<dbReference type="AlphaFoldDB" id="A0A7K0DN30"/>
<evidence type="ECO:0000313" key="2">
    <source>
        <dbReference type="Proteomes" id="UP000431401"/>
    </source>
</evidence>
<protein>
    <recommendedName>
        <fullName evidence="3">DUF2332 domain-containing protein</fullName>
    </recommendedName>
</protein>
<dbReference type="EMBL" id="WEGI01000005">
    <property type="protein sequence ID" value="MQY27139.1"/>
    <property type="molecule type" value="Genomic_DNA"/>
</dbReference>
<name>A0A7K0DN30_9NOCA</name>
<dbReference type="Proteomes" id="UP000431401">
    <property type="component" value="Unassembled WGS sequence"/>
</dbReference>
<dbReference type="OrthoDB" id="8899077at2"/>
<evidence type="ECO:0000313" key="1">
    <source>
        <dbReference type="EMBL" id="MQY27139.1"/>
    </source>
</evidence>
<sequence length="364" mass="39260">MDLDRQFDLQARACERLGSPLYAALCRSIIDDIRDGGPCARVLTGYEQSEPAAAVPLRLLAAVHASALSGVAPELAAHYPSAGGHVEPGSEPLAWKAFRELVDTRVEWIRDWLTRPPQTNEVGRSVPLLAGLLAAVDATPLPIRLLELGSSAGLNLRADHFRWRAGDIAWGPEGSPVTVPDAWQGPVPEWLAGAVRRHPSVTVVERRGCDPTPLDPSSPRDALALRAYVWPDQVERFARLDGALQVAAQVPAEVTRIGAAAFLADIEPIPGVLTVVWHSVMWQYVPKPEWAAVSAELARLADTTGPGSGFAHIAFEPQDSSDDRHGFRLIARIGQRPPVVLARAKPHGVPTFRYPGDEPEPGAS</sequence>
<dbReference type="PIRSF" id="PIRSF012608">
    <property type="entry name" value="UCP012608"/>
    <property type="match status" value="1"/>
</dbReference>
<dbReference type="RefSeq" id="WP_153341878.1">
    <property type="nucleotide sequence ID" value="NZ_WEGI01000005.1"/>
</dbReference>
<keyword evidence="2" id="KW-1185">Reference proteome</keyword>
<dbReference type="InterPro" id="IPR011200">
    <property type="entry name" value="UCP012608"/>
</dbReference>
<comment type="caution">
    <text evidence="1">The sequence shown here is derived from an EMBL/GenBank/DDBJ whole genome shotgun (WGS) entry which is preliminary data.</text>
</comment>